<feature type="transmembrane region" description="Helical" evidence="6">
    <location>
        <begin position="74"/>
        <end position="98"/>
    </location>
</feature>
<accession>A0A2T0XDW5</accession>
<keyword evidence="4 6" id="KW-1133">Transmembrane helix</keyword>
<organism evidence="8 9">
    <name type="scientific">Jezberella montanilacus</name>
    <dbReference type="NCBI Taxonomy" id="323426"/>
    <lineage>
        <taxon>Bacteria</taxon>
        <taxon>Pseudomonadati</taxon>
        <taxon>Pseudomonadota</taxon>
        <taxon>Betaproteobacteria</taxon>
        <taxon>Burkholderiales</taxon>
        <taxon>Alcaligenaceae</taxon>
        <taxon>Jezberella</taxon>
    </lineage>
</organism>
<feature type="transmembrane region" description="Helical" evidence="6">
    <location>
        <begin position="190"/>
        <end position="209"/>
    </location>
</feature>
<dbReference type="Pfam" id="PF00892">
    <property type="entry name" value="EamA"/>
    <property type="match status" value="2"/>
</dbReference>
<feature type="transmembrane region" description="Helical" evidence="6">
    <location>
        <begin position="42"/>
        <end position="62"/>
    </location>
</feature>
<sequence>MKQPDSLVVRRKAFILLILLMAGWGMTWTVNKSLLNYLPPVWAVVARLAPGCLIYWLICVAAKRVTVPVKADLPVIFSMGVLHMVGFSALVSIGLQYLPAGRSVVLAYTTPLWVFPLAWFFLKESMTFKKTAGMTLGMSGLLLIMQPASMDWHDPHIVLGHGLILLGAVCWALSIVYGRAHQWVTPLFELVPWQLLFAALLQTTLALIFEGVPPVQWSWHMIFLMAYGGAISTALAYWAMNTISRDLPASVTSMGLLGVPVVALLFSSWILDEPLDIYVLGSLVLIVLGIALSTINFGARRSA</sequence>
<dbReference type="GO" id="GO:0005886">
    <property type="term" value="C:plasma membrane"/>
    <property type="evidence" value="ECO:0007669"/>
    <property type="project" value="UniProtKB-SubCell"/>
</dbReference>
<evidence type="ECO:0000313" key="8">
    <source>
        <dbReference type="EMBL" id="PRY97139.1"/>
    </source>
</evidence>
<feature type="transmembrane region" description="Helical" evidence="6">
    <location>
        <begin position="277"/>
        <end position="299"/>
    </location>
</feature>
<protein>
    <submittedName>
        <fullName evidence="8">Drug/metabolite transporter (DMT)-like permease</fullName>
    </submittedName>
</protein>
<reference evidence="8 9" key="1">
    <citation type="submission" date="2018-03" db="EMBL/GenBank/DDBJ databases">
        <title>Genomic Encyclopedia of Type Strains, Phase III (KMG-III): the genomes of soil and plant-associated and newly described type strains.</title>
        <authorList>
            <person name="Whitman W."/>
        </authorList>
    </citation>
    <scope>NUCLEOTIDE SEQUENCE [LARGE SCALE GENOMIC DNA]</scope>
    <source>
        <strain evidence="8 9">MWH-P2sevCIIIb</strain>
    </source>
</reference>
<feature type="domain" description="EamA" evidence="7">
    <location>
        <begin position="159"/>
        <end position="294"/>
    </location>
</feature>
<name>A0A2T0XDW5_9BURK</name>
<feature type="transmembrane region" description="Helical" evidence="6">
    <location>
        <begin position="12"/>
        <end position="30"/>
    </location>
</feature>
<evidence type="ECO:0000256" key="6">
    <source>
        <dbReference type="SAM" id="Phobius"/>
    </source>
</evidence>
<comment type="caution">
    <text evidence="8">The sequence shown here is derived from an EMBL/GenBank/DDBJ whole genome shotgun (WGS) entry which is preliminary data.</text>
</comment>
<evidence type="ECO:0000259" key="7">
    <source>
        <dbReference type="Pfam" id="PF00892"/>
    </source>
</evidence>
<dbReference type="Proteomes" id="UP000238308">
    <property type="component" value="Unassembled WGS sequence"/>
</dbReference>
<comment type="subcellular location">
    <subcellularLocation>
        <location evidence="1">Cell membrane</location>
        <topology evidence="1">Multi-pass membrane protein</topology>
    </subcellularLocation>
</comment>
<evidence type="ECO:0000256" key="3">
    <source>
        <dbReference type="ARBA" id="ARBA00022692"/>
    </source>
</evidence>
<dbReference type="AlphaFoldDB" id="A0A2T0XDW5"/>
<keyword evidence="5 6" id="KW-0472">Membrane</keyword>
<feature type="transmembrane region" description="Helical" evidence="6">
    <location>
        <begin position="251"/>
        <end position="271"/>
    </location>
</feature>
<dbReference type="SUPFAM" id="SSF103481">
    <property type="entry name" value="Multidrug resistance efflux transporter EmrE"/>
    <property type="match status" value="2"/>
</dbReference>
<dbReference type="InterPro" id="IPR000620">
    <property type="entry name" value="EamA_dom"/>
</dbReference>
<feature type="domain" description="EamA" evidence="7">
    <location>
        <begin position="13"/>
        <end position="145"/>
    </location>
</feature>
<evidence type="ECO:0000256" key="5">
    <source>
        <dbReference type="ARBA" id="ARBA00023136"/>
    </source>
</evidence>
<feature type="transmembrane region" description="Helical" evidence="6">
    <location>
        <begin position="221"/>
        <end position="239"/>
    </location>
</feature>
<keyword evidence="2" id="KW-1003">Cell membrane</keyword>
<dbReference type="InterPro" id="IPR050638">
    <property type="entry name" value="AA-Vitamin_Transporters"/>
</dbReference>
<dbReference type="InterPro" id="IPR037185">
    <property type="entry name" value="EmrE-like"/>
</dbReference>
<evidence type="ECO:0000256" key="2">
    <source>
        <dbReference type="ARBA" id="ARBA00022475"/>
    </source>
</evidence>
<feature type="transmembrane region" description="Helical" evidence="6">
    <location>
        <begin position="156"/>
        <end position="178"/>
    </location>
</feature>
<evidence type="ECO:0000313" key="9">
    <source>
        <dbReference type="Proteomes" id="UP000238308"/>
    </source>
</evidence>
<dbReference type="PANTHER" id="PTHR32322:SF18">
    <property type="entry name" value="S-ADENOSYLMETHIONINE_S-ADENOSYLHOMOCYSTEINE TRANSPORTER"/>
    <property type="match status" value="1"/>
</dbReference>
<proteinExistence type="predicted"/>
<gene>
    <name evidence="8" type="ORF">BCM14_2279</name>
</gene>
<keyword evidence="3 6" id="KW-0812">Transmembrane</keyword>
<dbReference type="EMBL" id="PVTV01000015">
    <property type="protein sequence ID" value="PRY97139.1"/>
    <property type="molecule type" value="Genomic_DNA"/>
</dbReference>
<dbReference type="PANTHER" id="PTHR32322">
    <property type="entry name" value="INNER MEMBRANE TRANSPORTER"/>
    <property type="match status" value="1"/>
</dbReference>
<evidence type="ECO:0000256" key="4">
    <source>
        <dbReference type="ARBA" id="ARBA00022989"/>
    </source>
</evidence>
<feature type="transmembrane region" description="Helical" evidence="6">
    <location>
        <begin position="134"/>
        <end position="150"/>
    </location>
</feature>
<keyword evidence="9" id="KW-1185">Reference proteome</keyword>
<dbReference type="RefSeq" id="WP_259673568.1">
    <property type="nucleotide sequence ID" value="NZ_PVTV01000015.1"/>
</dbReference>
<feature type="transmembrane region" description="Helical" evidence="6">
    <location>
        <begin position="104"/>
        <end position="122"/>
    </location>
</feature>
<evidence type="ECO:0000256" key="1">
    <source>
        <dbReference type="ARBA" id="ARBA00004651"/>
    </source>
</evidence>